<evidence type="ECO:0000313" key="2">
    <source>
        <dbReference type="Proteomes" id="UP000679848"/>
    </source>
</evidence>
<reference evidence="1" key="1">
    <citation type="submission" date="2020-09" db="EMBL/GenBank/DDBJ databases">
        <title>New species isolated from human feces.</title>
        <authorList>
            <person name="Kitahara M."/>
            <person name="Shigeno Y."/>
            <person name="Shime M."/>
            <person name="Matsumoto Y."/>
            <person name="Nakamura S."/>
            <person name="Motooka D."/>
            <person name="Fukuoka S."/>
            <person name="Nishikawa H."/>
            <person name="Benno Y."/>
        </authorList>
    </citation>
    <scope>NUCLEOTIDE SEQUENCE</scope>
    <source>
        <strain evidence="1">MM59</strain>
    </source>
</reference>
<dbReference type="KEGG" id="pfaa:MM59RIKEN_12460"/>
<name>A0A810QCG3_9FIRM</name>
<organism evidence="1 2">
    <name type="scientific">Pusillibacter faecalis</name>
    <dbReference type="NCBI Taxonomy" id="2714358"/>
    <lineage>
        <taxon>Bacteria</taxon>
        <taxon>Bacillati</taxon>
        <taxon>Bacillota</taxon>
        <taxon>Clostridia</taxon>
        <taxon>Eubacteriales</taxon>
        <taxon>Oscillospiraceae</taxon>
        <taxon>Pusillibacter</taxon>
    </lineage>
</organism>
<sequence length="175" mass="19414">MIVIKEKELQEFRPQIRYQDGQDITLQAIQSLLQGEAQQAGIPIAFRLDQVRGGLFGGAEDCLVLYHPEHQKDYFSVAVRIKRQGNYAFVSAESFGTSKLIKAEAVRKQFNAAAKEGIHYRGYNPLENAAAGAAIVGAGIAGVRHLIKGKSDKEKMEAEQQWYTIICDMLDTVIS</sequence>
<protein>
    <submittedName>
        <fullName evidence="1">Uncharacterized protein</fullName>
    </submittedName>
</protein>
<keyword evidence="2" id="KW-1185">Reference proteome</keyword>
<gene>
    <name evidence="1" type="ORF">MM59RIKEN_12460</name>
</gene>
<dbReference type="EMBL" id="AP023420">
    <property type="protein sequence ID" value="BCK83927.1"/>
    <property type="molecule type" value="Genomic_DNA"/>
</dbReference>
<proteinExistence type="predicted"/>
<dbReference type="AlphaFoldDB" id="A0A810QCG3"/>
<accession>A0A810QCG3</accession>
<dbReference type="Proteomes" id="UP000679848">
    <property type="component" value="Chromosome"/>
</dbReference>
<evidence type="ECO:0000313" key="1">
    <source>
        <dbReference type="EMBL" id="BCK83927.1"/>
    </source>
</evidence>